<name>K8F242_9CHLO</name>
<gene>
    <name evidence="6" type="ORF">Bathy03g05440</name>
</gene>
<evidence type="ECO:0000259" key="5">
    <source>
        <dbReference type="PROSITE" id="PS51770"/>
    </source>
</evidence>
<dbReference type="OrthoDB" id="331699at2759"/>
<dbReference type="KEGG" id="bpg:Bathy03g05440"/>
<keyword evidence="4" id="KW-0809">Transit peptide</keyword>
<dbReference type="EMBL" id="FO082276">
    <property type="protein sequence ID" value="CCO15603.1"/>
    <property type="molecule type" value="Genomic_DNA"/>
</dbReference>
<dbReference type="CDD" id="cd03442">
    <property type="entry name" value="BFIT_BACH"/>
    <property type="match status" value="1"/>
</dbReference>
<dbReference type="Proteomes" id="UP000198341">
    <property type="component" value="Chromosome 3"/>
</dbReference>
<dbReference type="PANTHER" id="PTHR12655">
    <property type="entry name" value="ACYL-COA THIOESTERASE"/>
    <property type="match status" value="1"/>
</dbReference>
<dbReference type="GeneID" id="19017081"/>
<accession>K8F242</accession>
<evidence type="ECO:0000313" key="7">
    <source>
        <dbReference type="Proteomes" id="UP000198341"/>
    </source>
</evidence>
<dbReference type="Gene3D" id="3.10.129.10">
    <property type="entry name" value="Hotdog Thioesterase"/>
    <property type="match status" value="2"/>
</dbReference>
<dbReference type="eggNOG" id="KOG2763">
    <property type="taxonomic scope" value="Eukaryota"/>
</dbReference>
<proteinExistence type="inferred from homology"/>
<evidence type="ECO:0000256" key="4">
    <source>
        <dbReference type="ARBA" id="ARBA00022946"/>
    </source>
</evidence>
<keyword evidence="3" id="KW-0378">Hydrolase</keyword>
<dbReference type="PROSITE" id="PS51770">
    <property type="entry name" value="HOTDOG_ACOT"/>
    <property type="match status" value="1"/>
</dbReference>
<dbReference type="Pfam" id="PF03061">
    <property type="entry name" value="4HBT"/>
    <property type="match status" value="1"/>
</dbReference>
<feature type="domain" description="HotDog ACOT-type" evidence="5">
    <location>
        <begin position="347"/>
        <end position="483"/>
    </location>
</feature>
<dbReference type="InterPro" id="IPR029069">
    <property type="entry name" value="HotDog_dom_sf"/>
</dbReference>
<organism evidence="6 7">
    <name type="scientific">Bathycoccus prasinos</name>
    <dbReference type="NCBI Taxonomy" id="41875"/>
    <lineage>
        <taxon>Eukaryota</taxon>
        <taxon>Viridiplantae</taxon>
        <taxon>Chlorophyta</taxon>
        <taxon>Mamiellophyceae</taxon>
        <taxon>Mamiellales</taxon>
        <taxon>Bathycoccaceae</taxon>
        <taxon>Bathycoccus</taxon>
    </lineage>
</organism>
<dbReference type="AlphaFoldDB" id="K8F242"/>
<dbReference type="RefSeq" id="XP_007514166.1">
    <property type="nucleotide sequence ID" value="XM_007514104.1"/>
</dbReference>
<dbReference type="InterPro" id="IPR006683">
    <property type="entry name" value="Thioestr_dom"/>
</dbReference>
<keyword evidence="2" id="KW-0677">Repeat</keyword>
<sequence length="511" mass="58025">MMMMRRRTQTLMNYIMNAAASNNYRCFDKTATKTSSSSSCSSYRSLSSFFIGYQNREGAKTFSRTTVSTQGKVDNNTWTTTTTKTQKQKSANNISTSTRSKMGYISHQRTAITKRLWNDRLEQMNVEHPHAPEQTLIKTKKIKEHVVLYDFENDKQLARDYATPWNTARIGRVLEDMDSLAGNVVFTHIDDNDPATRPPNAVTASADNIRQFKKLRLDQKTFLHGSVAYVGTSSIVVRCDLKNEKGEVLMRADFTFAARSNVTGKATPVNQLDMKTLTEEQKATFDEVKAQIELKKNRKMDKMPMREEVRVFRKQWVKKMREMSRVAKEMPSRAVLDEKLSKIVLTSQTVHENLFVAQPQQVNLSGRIFGGFLLRRGFELALANAYTFAGTFPLFVNMSDVDFRAPVEVGDLLRFRAHIIHVGEPGEFDKKTLELKETNVFESGNDIERDIVMQVEAIVVNPKTVSATVTNSFLITFRVNGGLLPTVLPESTDEAFGVFEKVIRPKLCGWD</sequence>
<dbReference type="InterPro" id="IPR033120">
    <property type="entry name" value="HOTDOG_ACOT"/>
</dbReference>
<dbReference type="GO" id="GO:0047617">
    <property type="term" value="F:fatty acyl-CoA hydrolase activity"/>
    <property type="evidence" value="ECO:0007669"/>
    <property type="project" value="TreeGrafter"/>
</dbReference>
<keyword evidence="7" id="KW-1185">Reference proteome</keyword>
<dbReference type="STRING" id="41875.K8F242"/>
<reference evidence="6 7" key="1">
    <citation type="submission" date="2011-10" db="EMBL/GenBank/DDBJ databases">
        <authorList>
            <person name="Genoscope - CEA"/>
        </authorList>
    </citation>
    <scope>NUCLEOTIDE SEQUENCE [LARGE SCALE GENOMIC DNA]</scope>
    <source>
        <strain evidence="6 7">RCC 1105</strain>
    </source>
</reference>
<evidence type="ECO:0000256" key="1">
    <source>
        <dbReference type="ARBA" id="ARBA00010458"/>
    </source>
</evidence>
<dbReference type="GO" id="GO:0006637">
    <property type="term" value="P:acyl-CoA metabolic process"/>
    <property type="evidence" value="ECO:0007669"/>
    <property type="project" value="TreeGrafter"/>
</dbReference>
<dbReference type="PANTHER" id="PTHR12655:SF0">
    <property type="entry name" value="ACYL-COENZYME A THIOESTERASE 9, MITOCHONDRIAL"/>
    <property type="match status" value="1"/>
</dbReference>
<evidence type="ECO:0000256" key="2">
    <source>
        <dbReference type="ARBA" id="ARBA00022737"/>
    </source>
</evidence>
<evidence type="ECO:0000313" key="6">
    <source>
        <dbReference type="EMBL" id="CCO15603.1"/>
    </source>
</evidence>
<dbReference type="SUPFAM" id="SSF54637">
    <property type="entry name" value="Thioesterase/thiol ester dehydrase-isomerase"/>
    <property type="match status" value="2"/>
</dbReference>
<comment type="similarity">
    <text evidence="1">Belongs to the acyl coenzyme A hydrolase family.</text>
</comment>
<protein>
    <recommendedName>
        <fullName evidence="5">HotDog ACOT-type domain-containing protein</fullName>
    </recommendedName>
</protein>
<evidence type="ECO:0000256" key="3">
    <source>
        <dbReference type="ARBA" id="ARBA00022801"/>
    </source>
</evidence>